<gene>
    <name evidence="2" type="ORF">K491DRAFT_600822</name>
</gene>
<dbReference type="Pfam" id="PF06985">
    <property type="entry name" value="HET"/>
    <property type="match status" value="1"/>
</dbReference>
<proteinExistence type="predicted"/>
<dbReference type="InterPro" id="IPR010730">
    <property type="entry name" value="HET"/>
</dbReference>
<name>A0A6A6T6A6_9PLEO</name>
<dbReference type="AlphaFoldDB" id="A0A6A6T6A6"/>
<dbReference type="InterPro" id="IPR052895">
    <property type="entry name" value="HetReg/Transcr_Mod"/>
</dbReference>
<feature type="domain" description="Heterokaryon incompatibility" evidence="1">
    <location>
        <begin position="53"/>
        <end position="135"/>
    </location>
</feature>
<sequence length="135" mass="15258">MSRNSDPLYRRLGNNQIRLLSLQRGKHDDPLKCFLIILTGAEQDGLTVFENRFTALSYTWGDQNDPLMIGLNGHKVPVGRNLASALVGARMENTDCIIWVDALCINQDDEIEKSHQIQLMPTIYELAAFTIIWLG</sequence>
<dbReference type="PANTHER" id="PTHR24148:SF73">
    <property type="entry name" value="HET DOMAIN PROTEIN (AFU_ORTHOLOGUE AFUA_8G01020)"/>
    <property type="match status" value="1"/>
</dbReference>
<evidence type="ECO:0000313" key="2">
    <source>
        <dbReference type="EMBL" id="KAF2654453.1"/>
    </source>
</evidence>
<dbReference type="Proteomes" id="UP000799324">
    <property type="component" value="Unassembled WGS sequence"/>
</dbReference>
<dbReference type="EMBL" id="MU004364">
    <property type="protein sequence ID" value="KAF2654453.1"/>
    <property type="molecule type" value="Genomic_DNA"/>
</dbReference>
<reference evidence="2" key="1">
    <citation type="journal article" date="2020" name="Stud. Mycol.">
        <title>101 Dothideomycetes genomes: a test case for predicting lifestyles and emergence of pathogens.</title>
        <authorList>
            <person name="Haridas S."/>
            <person name="Albert R."/>
            <person name="Binder M."/>
            <person name="Bloem J."/>
            <person name="Labutti K."/>
            <person name="Salamov A."/>
            <person name="Andreopoulos B."/>
            <person name="Baker S."/>
            <person name="Barry K."/>
            <person name="Bills G."/>
            <person name="Bluhm B."/>
            <person name="Cannon C."/>
            <person name="Castanera R."/>
            <person name="Culley D."/>
            <person name="Daum C."/>
            <person name="Ezra D."/>
            <person name="Gonzalez J."/>
            <person name="Henrissat B."/>
            <person name="Kuo A."/>
            <person name="Liang C."/>
            <person name="Lipzen A."/>
            <person name="Lutzoni F."/>
            <person name="Magnuson J."/>
            <person name="Mondo S."/>
            <person name="Nolan M."/>
            <person name="Ohm R."/>
            <person name="Pangilinan J."/>
            <person name="Park H.-J."/>
            <person name="Ramirez L."/>
            <person name="Alfaro M."/>
            <person name="Sun H."/>
            <person name="Tritt A."/>
            <person name="Yoshinaga Y."/>
            <person name="Zwiers L.-H."/>
            <person name="Turgeon B."/>
            <person name="Goodwin S."/>
            <person name="Spatafora J."/>
            <person name="Crous P."/>
            <person name="Grigoriev I."/>
        </authorList>
    </citation>
    <scope>NUCLEOTIDE SEQUENCE</scope>
    <source>
        <strain evidence="2">CBS 122681</strain>
    </source>
</reference>
<keyword evidence="3" id="KW-1185">Reference proteome</keyword>
<evidence type="ECO:0000259" key="1">
    <source>
        <dbReference type="Pfam" id="PF06985"/>
    </source>
</evidence>
<organism evidence="2 3">
    <name type="scientific">Lophiostoma macrostomum CBS 122681</name>
    <dbReference type="NCBI Taxonomy" id="1314788"/>
    <lineage>
        <taxon>Eukaryota</taxon>
        <taxon>Fungi</taxon>
        <taxon>Dikarya</taxon>
        <taxon>Ascomycota</taxon>
        <taxon>Pezizomycotina</taxon>
        <taxon>Dothideomycetes</taxon>
        <taxon>Pleosporomycetidae</taxon>
        <taxon>Pleosporales</taxon>
        <taxon>Lophiostomataceae</taxon>
        <taxon>Lophiostoma</taxon>
    </lineage>
</organism>
<dbReference type="PANTHER" id="PTHR24148">
    <property type="entry name" value="ANKYRIN REPEAT DOMAIN-CONTAINING PROTEIN 39 HOMOLOG-RELATED"/>
    <property type="match status" value="1"/>
</dbReference>
<accession>A0A6A6T6A6</accession>
<feature type="non-terminal residue" evidence="2">
    <location>
        <position position="135"/>
    </location>
</feature>
<protein>
    <submittedName>
        <fullName evidence="2">HET-domain-containing protein</fullName>
    </submittedName>
</protein>
<evidence type="ECO:0000313" key="3">
    <source>
        <dbReference type="Proteomes" id="UP000799324"/>
    </source>
</evidence>
<dbReference type="OrthoDB" id="3553147at2759"/>